<dbReference type="RefSeq" id="WP_163694234.1">
    <property type="nucleotide sequence ID" value="NZ_FXTW01000009.1"/>
</dbReference>
<evidence type="ECO:0000313" key="2">
    <source>
        <dbReference type="EMBL" id="NER11778.1"/>
    </source>
</evidence>
<evidence type="ECO:0000256" key="1">
    <source>
        <dbReference type="SAM" id="SignalP"/>
    </source>
</evidence>
<dbReference type="AlphaFoldDB" id="A0A6P0UIQ6"/>
<name>A0A6P0UIQ6_9FLAO</name>
<dbReference type="EMBL" id="JAABOP010000011">
    <property type="protein sequence ID" value="NER11778.1"/>
    <property type="molecule type" value="Genomic_DNA"/>
</dbReference>
<organism evidence="2 3">
    <name type="scientific">Muriicola jejuensis</name>
    <dbReference type="NCBI Taxonomy" id="504488"/>
    <lineage>
        <taxon>Bacteria</taxon>
        <taxon>Pseudomonadati</taxon>
        <taxon>Bacteroidota</taxon>
        <taxon>Flavobacteriia</taxon>
        <taxon>Flavobacteriales</taxon>
        <taxon>Flavobacteriaceae</taxon>
        <taxon>Muriicola</taxon>
    </lineage>
</organism>
<gene>
    <name evidence="2" type="ORF">GWK09_14725</name>
</gene>
<accession>A0A6P0UIQ6</accession>
<proteinExistence type="predicted"/>
<feature type="signal peptide" evidence="1">
    <location>
        <begin position="1"/>
        <end position="20"/>
    </location>
</feature>
<evidence type="ECO:0000313" key="3">
    <source>
        <dbReference type="Proteomes" id="UP000468443"/>
    </source>
</evidence>
<reference evidence="2 3" key="1">
    <citation type="submission" date="2020-01" db="EMBL/GenBank/DDBJ databases">
        <title>Muriicola jejuensis KCTC 22299.</title>
        <authorList>
            <person name="Wang G."/>
        </authorList>
    </citation>
    <scope>NUCLEOTIDE SEQUENCE [LARGE SCALE GENOMIC DNA]</scope>
    <source>
        <strain evidence="2 3">KCTC 22299</strain>
    </source>
</reference>
<sequence length="127" mass="14737">MKVLLLLVSVLSLISIQAQELDCNRFKTGNFIMEDPNTGQNIIKRTDSTQIEYLPNLGIKIELNAKWQDDCTLILTLHEILENPNNHEIGDFVLISEVIETTQDFYVMRSYIEGQDFIMTRKFQKID</sequence>
<feature type="chain" id="PRO_5026816493" description="DUF3127 domain-containing protein" evidence="1">
    <location>
        <begin position="21"/>
        <end position="127"/>
    </location>
</feature>
<evidence type="ECO:0008006" key="4">
    <source>
        <dbReference type="Google" id="ProtNLM"/>
    </source>
</evidence>
<keyword evidence="1" id="KW-0732">Signal</keyword>
<protein>
    <recommendedName>
        <fullName evidence="4">DUF3127 domain-containing protein</fullName>
    </recommendedName>
</protein>
<comment type="caution">
    <text evidence="2">The sequence shown here is derived from an EMBL/GenBank/DDBJ whole genome shotgun (WGS) entry which is preliminary data.</text>
</comment>
<dbReference type="Proteomes" id="UP000468443">
    <property type="component" value="Unassembled WGS sequence"/>
</dbReference>
<keyword evidence="3" id="KW-1185">Reference proteome</keyword>